<organism evidence="1 2">
    <name type="scientific">Natronorubrum thiooxidans</name>
    <dbReference type="NCBI Taxonomy" id="308853"/>
    <lineage>
        <taxon>Archaea</taxon>
        <taxon>Methanobacteriati</taxon>
        <taxon>Methanobacteriota</taxon>
        <taxon>Stenosarchaea group</taxon>
        <taxon>Halobacteria</taxon>
        <taxon>Halobacteriales</taxon>
        <taxon>Natrialbaceae</taxon>
        <taxon>Natronorubrum</taxon>
    </lineage>
</organism>
<accession>A0A1N7EI87</accession>
<dbReference type="AlphaFoldDB" id="A0A1N7EI87"/>
<keyword evidence="2" id="KW-1185">Reference proteome</keyword>
<evidence type="ECO:0000313" key="2">
    <source>
        <dbReference type="Proteomes" id="UP000185936"/>
    </source>
</evidence>
<dbReference type="InterPro" id="IPR006311">
    <property type="entry name" value="TAT_signal"/>
</dbReference>
<dbReference type="Pfam" id="PF20127">
    <property type="entry name" value="DUF6517"/>
    <property type="match status" value="1"/>
</dbReference>
<sequence>MTYSRRRLLAAGATGTLALTAGCLDFVRGTGPLELEAERVAPTDEALAETGYGEREISDRSLEETVELGVERDVRATIWTSVYAKEIEYQGHTHEGSVFAAVSIPDFSVLGYSANPIANMDNEDLLEEFMSELEGDRSIENVTHQESFDLEILGEGRDVDVFEGERELEGESVDVEIVLSSFSHDDDIIVLLGSYPAPMAEESANTEILMESAEHPV</sequence>
<dbReference type="Proteomes" id="UP000185936">
    <property type="component" value="Unassembled WGS sequence"/>
</dbReference>
<protein>
    <submittedName>
        <fullName evidence="1">Uncharacterized protein</fullName>
    </submittedName>
</protein>
<evidence type="ECO:0000313" key="1">
    <source>
        <dbReference type="EMBL" id="SIR87796.1"/>
    </source>
</evidence>
<name>A0A1N7EI87_9EURY</name>
<dbReference type="RefSeq" id="WP_076608547.1">
    <property type="nucleotide sequence ID" value="NZ_FTNR01000004.1"/>
</dbReference>
<dbReference type="OrthoDB" id="205286at2157"/>
<reference evidence="2" key="1">
    <citation type="submission" date="2017-01" db="EMBL/GenBank/DDBJ databases">
        <authorList>
            <person name="Varghese N."/>
            <person name="Submissions S."/>
        </authorList>
    </citation>
    <scope>NUCLEOTIDE SEQUENCE [LARGE SCALE GENOMIC DNA]</scope>
    <source>
        <strain evidence="2">type strain: HArc-</strain>
    </source>
</reference>
<gene>
    <name evidence="1" type="ORF">SAMN05421752_104131</name>
</gene>
<dbReference type="InterPro" id="IPR045396">
    <property type="entry name" value="DUF6517"/>
</dbReference>
<dbReference type="PROSITE" id="PS51257">
    <property type="entry name" value="PROKAR_LIPOPROTEIN"/>
    <property type="match status" value="1"/>
</dbReference>
<proteinExistence type="predicted"/>
<dbReference type="PROSITE" id="PS51318">
    <property type="entry name" value="TAT"/>
    <property type="match status" value="1"/>
</dbReference>
<dbReference type="EMBL" id="FTNR01000004">
    <property type="protein sequence ID" value="SIR87796.1"/>
    <property type="molecule type" value="Genomic_DNA"/>
</dbReference>
<dbReference type="STRING" id="308853.SAMN05421752_104131"/>